<evidence type="ECO:0000313" key="2">
    <source>
        <dbReference type="Proteomes" id="UP000322873"/>
    </source>
</evidence>
<dbReference type="Proteomes" id="UP000322873">
    <property type="component" value="Unassembled WGS sequence"/>
</dbReference>
<protein>
    <recommendedName>
        <fullName evidence="3">Cell surface spherulin 4-like protein</fullName>
    </recommendedName>
</protein>
<sequence length="291" mass="32516">MFFKKAKPLVPTKSTVLVPLYIYPSPGAWERLLRSISTYPRVEFIVVVNPHNGPGQLLDSNYKREIRKLNLYPNVAVVGYVSTAYATRQYSRVLEDVMIYAGWRLEDEGLGVRGIFFDETPNQWTTSNASFLENINTAVKGCSGLGAEHLIIHNPGTIPDWRLMSGSCLPDITVVFEATYQTFHENGCENAITNLKLDRGRLACLMHSVPDSLMTTYSDVAAEIQKLNPLFKLLAFEEDLEQAIHPLSMSDTVLCLVSTFRAQLSCFETGFCGSIEGSLEPAIRLLAFLPR</sequence>
<reference evidence="1 2" key="1">
    <citation type="submission" date="2019-06" db="EMBL/GenBank/DDBJ databases">
        <title>Genome Sequence of the Brown Rot Fungal Pathogen Monilinia fructicola.</title>
        <authorList>
            <person name="De Miccolis Angelini R.M."/>
            <person name="Landi L."/>
            <person name="Abate D."/>
            <person name="Pollastro S."/>
            <person name="Romanazzi G."/>
            <person name="Faretra F."/>
        </authorList>
    </citation>
    <scope>NUCLEOTIDE SEQUENCE [LARGE SCALE GENOMIC DNA]</scope>
    <source>
        <strain evidence="1 2">Mfrc123</strain>
    </source>
</reference>
<comment type="caution">
    <text evidence="1">The sequence shown here is derived from an EMBL/GenBank/DDBJ whole genome shotgun (WGS) entry which is preliminary data.</text>
</comment>
<dbReference type="InterPro" id="IPR021986">
    <property type="entry name" value="Spherulin4"/>
</dbReference>
<organism evidence="1 2">
    <name type="scientific">Monilinia fructicola</name>
    <name type="common">Brown rot fungus</name>
    <name type="synonym">Ciboria fructicola</name>
    <dbReference type="NCBI Taxonomy" id="38448"/>
    <lineage>
        <taxon>Eukaryota</taxon>
        <taxon>Fungi</taxon>
        <taxon>Dikarya</taxon>
        <taxon>Ascomycota</taxon>
        <taxon>Pezizomycotina</taxon>
        <taxon>Leotiomycetes</taxon>
        <taxon>Helotiales</taxon>
        <taxon>Sclerotiniaceae</taxon>
        <taxon>Monilinia</taxon>
    </lineage>
</organism>
<dbReference type="VEuPathDB" id="FungiDB:MFRU_014g00970"/>
<dbReference type="PANTHER" id="PTHR35040">
    <property type="match status" value="1"/>
</dbReference>
<evidence type="ECO:0008006" key="3">
    <source>
        <dbReference type="Google" id="ProtNLM"/>
    </source>
</evidence>
<dbReference type="PANTHER" id="PTHR35040:SF7">
    <property type="entry name" value="FIBRONECTIN TYPE-III DOMAIN-CONTAINING PROTEIN-RELATED"/>
    <property type="match status" value="1"/>
</dbReference>
<keyword evidence="2" id="KW-1185">Reference proteome</keyword>
<dbReference type="EMBL" id="VICG01000001">
    <property type="protein sequence ID" value="KAA8576805.1"/>
    <property type="molecule type" value="Genomic_DNA"/>
</dbReference>
<evidence type="ECO:0000313" key="1">
    <source>
        <dbReference type="EMBL" id="KAA8576805.1"/>
    </source>
</evidence>
<dbReference type="AlphaFoldDB" id="A0A5M9KCY0"/>
<dbReference type="Pfam" id="PF12138">
    <property type="entry name" value="Spherulin4"/>
    <property type="match status" value="1"/>
</dbReference>
<gene>
    <name evidence="1" type="ORF">EYC84_006858</name>
</gene>
<name>A0A5M9KCY0_MONFR</name>
<proteinExistence type="predicted"/>
<accession>A0A5M9KCY0</accession>